<evidence type="ECO:0000313" key="4">
    <source>
        <dbReference type="EMBL" id="CAK0784406.1"/>
    </source>
</evidence>
<feature type="compositionally biased region" description="Low complexity" evidence="1">
    <location>
        <begin position="177"/>
        <end position="191"/>
    </location>
</feature>
<evidence type="ECO:0000313" key="5">
    <source>
        <dbReference type="Proteomes" id="UP001314263"/>
    </source>
</evidence>
<evidence type="ECO:0000256" key="2">
    <source>
        <dbReference type="SAM" id="SignalP"/>
    </source>
</evidence>
<name>A0AAV1IC26_9CHLO</name>
<organism evidence="4 5">
    <name type="scientific">Coccomyxa viridis</name>
    <dbReference type="NCBI Taxonomy" id="1274662"/>
    <lineage>
        <taxon>Eukaryota</taxon>
        <taxon>Viridiplantae</taxon>
        <taxon>Chlorophyta</taxon>
        <taxon>core chlorophytes</taxon>
        <taxon>Trebouxiophyceae</taxon>
        <taxon>Trebouxiophyceae incertae sedis</taxon>
        <taxon>Coccomyxaceae</taxon>
        <taxon>Coccomyxa</taxon>
    </lineage>
</organism>
<dbReference type="Gene3D" id="3.40.50.1110">
    <property type="entry name" value="SGNH hydrolase"/>
    <property type="match status" value="1"/>
</dbReference>
<feature type="compositionally biased region" description="Basic residues" evidence="1">
    <location>
        <begin position="224"/>
        <end position="235"/>
    </location>
</feature>
<sequence>MPVFKARARRRGLLLLACCALLVRQSVSVRQLHGLQTALQGWSTLVGGNSGSRGLQQLIVDDDDDDNEGERGNLSPEPQAPKAGISRFGIHGEGWSNTAHNLLESDSEVIQLAGAIVAGNAHAEGRGVEADDDDSQGSGFELDDDEGEDATEGAQEKQERRLSPGLVDAGEEGSRAGGQKAAAQQDAAAKQKAQREQDRSARPPWFSQRTLSAEAGEAASAFRPRQKGGRKKRHHNTVEDTWLTCHRQFVKELDEWDKQGGWDVLFYGDSIVEEWRGTFLGAPWGPFHDVRKVWDDYFGRKSYRAHSMGIASDGVKQLLWRLQHGELPSKSQHHPKVVVVHVGTNDIAGECSVETGEDVASQMGTLLQEVHQRLPTTRIVVMAILPKGEMWPNRCSAAIDEANSRLQELCEPADHLHFLDLGQAFLSETLEGNKFEIKETLMPDSMHPSAVGMRIIATRLEPLVSQLVASAGDLPEASR</sequence>
<evidence type="ECO:0000256" key="1">
    <source>
        <dbReference type="SAM" id="MobiDB-lite"/>
    </source>
</evidence>
<keyword evidence="2" id="KW-0732">Signal</keyword>
<dbReference type="InterPro" id="IPR051532">
    <property type="entry name" value="Ester_Hydrolysis_Enzymes"/>
</dbReference>
<accession>A0AAV1IC26</accession>
<keyword evidence="5" id="KW-1185">Reference proteome</keyword>
<dbReference type="PANTHER" id="PTHR30383">
    <property type="entry name" value="THIOESTERASE 1/PROTEASE 1/LYSOPHOSPHOLIPASE L1"/>
    <property type="match status" value="1"/>
</dbReference>
<feature type="region of interest" description="Disordered" evidence="1">
    <location>
        <begin position="61"/>
        <end position="91"/>
    </location>
</feature>
<dbReference type="GO" id="GO:0004622">
    <property type="term" value="F:phosphatidylcholine lysophospholipase activity"/>
    <property type="evidence" value="ECO:0007669"/>
    <property type="project" value="TreeGrafter"/>
</dbReference>
<dbReference type="InterPro" id="IPR036514">
    <property type="entry name" value="SGNH_hydro_sf"/>
</dbReference>
<dbReference type="InterPro" id="IPR013830">
    <property type="entry name" value="SGNH_hydro"/>
</dbReference>
<comment type="caution">
    <text evidence="4">The sequence shown here is derived from an EMBL/GenBank/DDBJ whole genome shotgun (WGS) entry which is preliminary data.</text>
</comment>
<feature type="region of interest" description="Disordered" evidence="1">
    <location>
        <begin position="124"/>
        <end position="235"/>
    </location>
</feature>
<dbReference type="EMBL" id="CAUYUE010000010">
    <property type="protein sequence ID" value="CAK0784406.1"/>
    <property type="molecule type" value="Genomic_DNA"/>
</dbReference>
<dbReference type="SUPFAM" id="SSF52266">
    <property type="entry name" value="SGNH hydrolase"/>
    <property type="match status" value="1"/>
</dbReference>
<feature type="signal peptide" evidence="2">
    <location>
        <begin position="1"/>
        <end position="28"/>
    </location>
</feature>
<feature type="compositionally biased region" description="Acidic residues" evidence="1">
    <location>
        <begin position="130"/>
        <end position="151"/>
    </location>
</feature>
<dbReference type="Proteomes" id="UP001314263">
    <property type="component" value="Unassembled WGS sequence"/>
</dbReference>
<reference evidence="4 5" key="1">
    <citation type="submission" date="2023-10" db="EMBL/GenBank/DDBJ databases">
        <authorList>
            <person name="Maclean D."/>
            <person name="Macfadyen A."/>
        </authorList>
    </citation>
    <scope>NUCLEOTIDE SEQUENCE [LARGE SCALE GENOMIC DNA]</scope>
</reference>
<evidence type="ECO:0000259" key="3">
    <source>
        <dbReference type="Pfam" id="PF13472"/>
    </source>
</evidence>
<dbReference type="PANTHER" id="PTHR30383:SF32">
    <property type="entry name" value="SGNH-HYDROLASE"/>
    <property type="match status" value="1"/>
</dbReference>
<gene>
    <name evidence="4" type="ORF">CVIRNUC_007610</name>
</gene>
<protein>
    <recommendedName>
        <fullName evidence="3">SGNH hydrolase-type esterase domain-containing protein</fullName>
    </recommendedName>
</protein>
<feature type="domain" description="SGNH hydrolase-type esterase" evidence="3">
    <location>
        <begin position="266"/>
        <end position="455"/>
    </location>
</feature>
<proteinExistence type="predicted"/>
<feature type="chain" id="PRO_5043707275" description="SGNH hydrolase-type esterase domain-containing protein" evidence="2">
    <location>
        <begin position="29"/>
        <end position="479"/>
    </location>
</feature>
<dbReference type="Pfam" id="PF13472">
    <property type="entry name" value="Lipase_GDSL_2"/>
    <property type="match status" value="1"/>
</dbReference>
<dbReference type="AlphaFoldDB" id="A0AAV1IC26"/>